<dbReference type="EMBL" id="KK121253">
    <property type="protein sequence ID" value="KFM80065.1"/>
    <property type="molecule type" value="Genomic_DNA"/>
</dbReference>
<dbReference type="GO" id="GO:0031123">
    <property type="term" value="P:RNA 3'-end processing"/>
    <property type="evidence" value="ECO:0007669"/>
    <property type="project" value="TreeGrafter"/>
</dbReference>
<evidence type="ECO:0000256" key="5">
    <source>
        <dbReference type="ARBA" id="ARBA00022679"/>
    </source>
</evidence>
<dbReference type="GO" id="GO:1990817">
    <property type="term" value="F:poly(A) RNA polymerase activity"/>
    <property type="evidence" value="ECO:0007669"/>
    <property type="project" value="TreeGrafter"/>
</dbReference>
<accession>A0A087URS6</accession>
<evidence type="ECO:0000256" key="8">
    <source>
        <dbReference type="ARBA" id="ARBA00038491"/>
    </source>
</evidence>
<dbReference type="OMA" id="DILHIVH"/>
<dbReference type="PANTHER" id="PTHR12271">
    <property type="entry name" value="POLY A POLYMERASE CID PAP -RELATED"/>
    <property type="match status" value="1"/>
</dbReference>
<dbReference type="InterPro" id="IPR043519">
    <property type="entry name" value="NT_sf"/>
</dbReference>
<sequence length="498" mass="56798">MESTVATPRKFHVNRCIDNSPVFFTGLTKTLEQKVTLLCVKCNKINNNVDGKDTCSTCSNSVPVTQNGDHFEQSSYEACSLTISGPSLSEQVFHSGPKIEKTRRKALLPLPESIPDSSCLTNDKTSPDKPPKVNHDFKNNMDSSLKRKGDYESPTKKFRSSFPGPSTPISNRNIELSRRIWQLFMENKQTDVVFQKKMTLRDKLHEILIKRFPSCGLYVVGSSMTGLGANSSDIDMCLMLTDSEIDQEKEAKDILHIVHSLFERYDFLFDIEVIYAKVPILRFKDAVSGIEVDLNVNNAVGIRNTQLLASYARMDKRLAPLVLLVKKWAQYHGINDAKHNTLSSYSLVLMVIHYLQYGCYPPVLPCLQRLQPDKFHAESDVRTLKRFEDLPNFESENVENLGDLFIGFLKYFAVEFNYYKNVMSVRLGSVIPKEIAMMNPSPRNKKAHWKLLCIEEPFDLTNTARAVFINEAFHHVRQVFINSWNCIKHNPDLDSILN</sequence>
<dbReference type="GO" id="GO:0005737">
    <property type="term" value="C:cytoplasm"/>
    <property type="evidence" value="ECO:0007669"/>
    <property type="project" value="UniProtKB-SubCell"/>
</dbReference>
<proteinExistence type="inferred from homology"/>
<dbReference type="Proteomes" id="UP000054359">
    <property type="component" value="Unassembled WGS sequence"/>
</dbReference>
<keyword evidence="6" id="KW-0479">Metal-binding</keyword>
<dbReference type="GO" id="GO:0046872">
    <property type="term" value="F:metal ion binding"/>
    <property type="evidence" value="ECO:0007669"/>
    <property type="project" value="UniProtKB-KW"/>
</dbReference>
<feature type="domain" description="PAP-associated" evidence="10">
    <location>
        <begin position="400"/>
        <end position="462"/>
    </location>
</feature>
<dbReference type="SUPFAM" id="SSF81301">
    <property type="entry name" value="Nucleotidyltransferase"/>
    <property type="match status" value="1"/>
</dbReference>
<gene>
    <name evidence="12" type="ORF">X975_13196</name>
</gene>
<comment type="similarity">
    <text evidence="8">Belongs to the DNA polymerase type-B-like family. GLD2 subfamily.</text>
</comment>
<feature type="compositionally biased region" description="Basic and acidic residues" evidence="9">
    <location>
        <begin position="125"/>
        <end position="155"/>
    </location>
</feature>
<evidence type="ECO:0000313" key="12">
    <source>
        <dbReference type="EMBL" id="KFM80065.1"/>
    </source>
</evidence>
<dbReference type="Gene3D" id="3.30.460.10">
    <property type="entry name" value="Beta Polymerase, domain 2"/>
    <property type="match status" value="1"/>
</dbReference>
<dbReference type="STRING" id="407821.A0A087URS6"/>
<keyword evidence="13" id="KW-1185">Reference proteome</keyword>
<feature type="non-terminal residue" evidence="12">
    <location>
        <position position="498"/>
    </location>
</feature>
<evidence type="ECO:0000256" key="9">
    <source>
        <dbReference type="SAM" id="MobiDB-lite"/>
    </source>
</evidence>
<dbReference type="AlphaFoldDB" id="A0A087URS6"/>
<reference evidence="12 13" key="1">
    <citation type="submission" date="2013-11" db="EMBL/GenBank/DDBJ databases">
        <title>Genome sequencing of Stegodyphus mimosarum.</title>
        <authorList>
            <person name="Bechsgaard J."/>
        </authorList>
    </citation>
    <scope>NUCLEOTIDE SEQUENCE [LARGE SCALE GENOMIC DNA]</scope>
</reference>
<dbReference type="Pfam" id="PF03828">
    <property type="entry name" value="PAP_assoc"/>
    <property type="match status" value="1"/>
</dbReference>
<evidence type="ECO:0000313" key="13">
    <source>
        <dbReference type="Proteomes" id="UP000054359"/>
    </source>
</evidence>
<organism evidence="12 13">
    <name type="scientific">Stegodyphus mimosarum</name>
    <name type="common">African social velvet spider</name>
    <dbReference type="NCBI Taxonomy" id="407821"/>
    <lineage>
        <taxon>Eukaryota</taxon>
        <taxon>Metazoa</taxon>
        <taxon>Ecdysozoa</taxon>
        <taxon>Arthropoda</taxon>
        <taxon>Chelicerata</taxon>
        <taxon>Arachnida</taxon>
        <taxon>Araneae</taxon>
        <taxon>Araneomorphae</taxon>
        <taxon>Entelegynae</taxon>
        <taxon>Eresoidea</taxon>
        <taxon>Eresidae</taxon>
        <taxon>Stegodyphus</taxon>
    </lineage>
</organism>
<dbReference type="SUPFAM" id="SSF81631">
    <property type="entry name" value="PAP/OAS1 substrate-binding domain"/>
    <property type="match status" value="1"/>
</dbReference>
<evidence type="ECO:0000256" key="6">
    <source>
        <dbReference type="ARBA" id="ARBA00022723"/>
    </source>
</evidence>
<dbReference type="Gene3D" id="1.10.1410.10">
    <property type="match status" value="1"/>
</dbReference>
<evidence type="ECO:0000256" key="7">
    <source>
        <dbReference type="ARBA" id="ARBA00022842"/>
    </source>
</evidence>
<dbReference type="CDD" id="cd05402">
    <property type="entry name" value="NT_PAP_TUTase"/>
    <property type="match status" value="1"/>
</dbReference>
<dbReference type="OrthoDB" id="2274644at2759"/>
<dbReference type="InterPro" id="IPR054708">
    <property type="entry name" value="MTPAP-like_central"/>
</dbReference>
<evidence type="ECO:0000256" key="4">
    <source>
        <dbReference type="ARBA" id="ARBA00022490"/>
    </source>
</evidence>
<comment type="cofactor">
    <cofactor evidence="1">
        <name>Mn(2+)</name>
        <dbReference type="ChEBI" id="CHEBI:29035"/>
    </cofactor>
</comment>
<evidence type="ECO:0000259" key="11">
    <source>
        <dbReference type="Pfam" id="PF22600"/>
    </source>
</evidence>
<keyword evidence="7" id="KW-0460">Magnesium</keyword>
<feature type="domain" description="Poly(A) RNA polymerase mitochondrial-like central palm" evidence="11">
    <location>
        <begin position="176"/>
        <end position="312"/>
    </location>
</feature>
<evidence type="ECO:0000259" key="10">
    <source>
        <dbReference type="Pfam" id="PF03828"/>
    </source>
</evidence>
<protein>
    <submittedName>
        <fullName evidence="12">Poly(A) RNA polymerase gld-2-like protein</fullName>
    </submittedName>
</protein>
<evidence type="ECO:0000256" key="1">
    <source>
        <dbReference type="ARBA" id="ARBA00001936"/>
    </source>
</evidence>
<feature type="region of interest" description="Disordered" evidence="9">
    <location>
        <begin position="111"/>
        <end position="166"/>
    </location>
</feature>
<dbReference type="PANTHER" id="PTHR12271:SF40">
    <property type="entry name" value="POLY(A) RNA POLYMERASE GLD2"/>
    <property type="match status" value="1"/>
</dbReference>
<comment type="subcellular location">
    <subcellularLocation>
        <location evidence="3">Cytoplasm</location>
    </subcellularLocation>
</comment>
<dbReference type="Pfam" id="PF22600">
    <property type="entry name" value="MTPAP-like_central"/>
    <property type="match status" value="1"/>
</dbReference>
<dbReference type="InterPro" id="IPR002058">
    <property type="entry name" value="PAP_assoc"/>
</dbReference>
<evidence type="ECO:0000256" key="3">
    <source>
        <dbReference type="ARBA" id="ARBA00004496"/>
    </source>
</evidence>
<keyword evidence="5" id="KW-0808">Transferase</keyword>
<evidence type="ECO:0000256" key="2">
    <source>
        <dbReference type="ARBA" id="ARBA00001946"/>
    </source>
</evidence>
<feature type="compositionally biased region" description="Polar residues" evidence="9">
    <location>
        <begin position="115"/>
        <end position="124"/>
    </location>
</feature>
<name>A0A087URS6_STEMI</name>
<comment type="cofactor">
    <cofactor evidence="2">
        <name>Mg(2+)</name>
        <dbReference type="ChEBI" id="CHEBI:18420"/>
    </cofactor>
</comment>
<keyword evidence="4" id="KW-0963">Cytoplasm</keyword>